<organism evidence="1 2">
    <name type="scientific">Colletotrichum gloeosporioides</name>
    <name type="common">Anthracnose fungus</name>
    <name type="synonym">Glomerella cingulata</name>
    <dbReference type="NCBI Taxonomy" id="474922"/>
    <lineage>
        <taxon>Eukaryota</taxon>
        <taxon>Fungi</taxon>
        <taxon>Dikarya</taxon>
        <taxon>Ascomycota</taxon>
        <taxon>Pezizomycotina</taxon>
        <taxon>Sordariomycetes</taxon>
        <taxon>Hypocreomycetidae</taxon>
        <taxon>Glomerellales</taxon>
        <taxon>Glomerellaceae</taxon>
        <taxon>Colletotrichum</taxon>
        <taxon>Colletotrichum gloeosporioides species complex</taxon>
    </lineage>
</organism>
<dbReference type="AlphaFoldDB" id="A0A8H4CQH8"/>
<dbReference type="Proteomes" id="UP000613401">
    <property type="component" value="Unassembled WGS sequence"/>
</dbReference>
<dbReference type="GeneID" id="69014037"/>
<sequence length="423" mass="48612">MLSTLAPGSNRYFSSKWRLPASKSLPPRFEIPAEFQDKVRYVEPLDSRSDDEILKVLESPPPVTSEKNIWAFWHAGLHQMPAWCQRNVIDWSRICGPSWTIRVLDVVSDSPSNAMNWVKEEDLPKAFTTNTMDGPLGYTGPHSADFLRGICLYQYGGVWMDVGSILFRSIDDLCWNKLEDPNTPYQVSAPWMYSRGVANHFIASRKGDPFIKHWHNLFMTLWKDRTSAEGLYTHPLMAHAKDIDMVEFDARGFAWNWEIPIPQVLEYVAQIMCWMRISVLQEPNGGFDGAEYYGTKVLLFDALWETWPAEALIGWNGEELFDLLNTKLDADPESEAYKKAYKTVWYLMTSSTMQKVTRAGGMTSTKALGALWDMKENEDKDRETGTFAELMRYGSVHFRHNQEPKYVPAKDPGNIIRKRVLEP</sequence>
<dbReference type="Gene3D" id="3.90.550.20">
    <property type="match status" value="1"/>
</dbReference>
<dbReference type="GO" id="GO:0016757">
    <property type="term" value="F:glycosyltransferase activity"/>
    <property type="evidence" value="ECO:0007669"/>
    <property type="project" value="InterPro"/>
</dbReference>
<gene>
    <name evidence="1" type="ORF">GCG54_00006890</name>
</gene>
<dbReference type="RefSeq" id="XP_045267430.1">
    <property type="nucleotide sequence ID" value="XM_045406884.1"/>
</dbReference>
<proteinExistence type="predicted"/>
<dbReference type="EMBL" id="WVTB01000022">
    <property type="protein sequence ID" value="KAF3808271.1"/>
    <property type="molecule type" value="Genomic_DNA"/>
</dbReference>
<keyword evidence="1" id="KW-0808">Transferase</keyword>
<evidence type="ECO:0000313" key="2">
    <source>
        <dbReference type="Proteomes" id="UP000613401"/>
    </source>
</evidence>
<keyword evidence="2" id="KW-1185">Reference proteome</keyword>
<reference evidence="1" key="1">
    <citation type="journal article" date="2020" name="Phytopathology">
        <title>Genome sequence and comparative analysis of Colletotrichum gloeosporioides isolated from Liriodendron leaves.</title>
        <authorList>
            <person name="Fu F.F."/>
            <person name="Hao Z."/>
            <person name="Wang P."/>
            <person name="Lu Y."/>
            <person name="Xue L.J."/>
            <person name="Wei G."/>
            <person name="Tian Y."/>
            <person name="Baishi H."/>
            <person name="Xu H."/>
            <person name="Shi J."/>
            <person name="Cheng T."/>
            <person name="Wang G."/>
            <person name="Yi Y."/>
            <person name="Chen J."/>
        </authorList>
    </citation>
    <scope>NUCLEOTIDE SEQUENCE</scope>
    <source>
        <strain evidence="1">Lc1</strain>
    </source>
</reference>
<dbReference type="Pfam" id="PF05704">
    <property type="entry name" value="Caps_synth"/>
    <property type="match status" value="1"/>
</dbReference>
<accession>A0A8H4CQH8</accession>
<comment type="caution">
    <text evidence="1">The sequence shown here is derived from an EMBL/GenBank/DDBJ whole genome shotgun (WGS) entry which is preliminary data.</text>
</comment>
<protein>
    <submittedName>
        <fullName evidence="1">Putative glycosyl transferase FCK3</fullName>
    </submittedName>
</protein>
<dbReference type="SUPFAM" id="SSF53448">
    <property type="entry name" value="Nucleotide-diphospho-sugar transferases"/>
    <property type="match status" value="1"/>
</dbReference>
<name>A0A8H4CQH8_COLGL</name>
<dbReference type="InterPro" id="IPR008441">
    <property type="entry name" value="AfumC-like_glycosyl_Trfase"/>
</dbReference>
<reference evidence="1" key="2">
    <citation type="submission" date="2020-03" db="EMBL/GenBank/DDBJ databases">
        <authorList>
            <person name="Fu F.-F."/>
            <person name="Chen J."/>
        </authorList>
    </citation>
    <scope>NUCLEOTIDE SEQUENCE</scope>
    <source>
        <strain evidence="1">Lc1</strain>
    </source>
</reference>
<evidence type="ECO:0000313" key="1">
    <source>
        <dbReference type="EMBL" id="KAF3808271.1"/>
    </source>
</evidence>
<dbReference type="InterPro" id="IPR029044">
    <property type="entry name" value="Nucleotide-diphossugar_trans"/>
</dbReference>